<name>A0A2K1E0P8_9FLAO</name>
<dbReference type="RefSeq" id="WP_103051556.1">
    <property type="nucleotide sequence ID" value="NZ_POWF01000002.1"/>
</dbReference>
<accession>A0A2K1E0P8</accession>
<gene>
    <name evidence="1" type="ORF">C1T31_05895</name>
</gene>
<evidence type="ECO:0000313" key="1">
    <source>
        <dbReference type="EMBL" id="PNQ73860.1"/>
    </source>
</evidence>
<proteinExistence type="predicted"/>
<protein>
    <submittedName>
        <fullName evidence="1">CPXCG motif-containing cysteine-rich protein</fullName>
    </submittedName>
</protein>
<dbReference type="Proteomes" id="UP000236641">
    <property type="component" value="Unassembled WGS sequence"/>
</dbReference>
<dbReference type="EMBL" id="POWF01000002">
    <property type="protein sequence ID" value="PNQ73860.1"/>
    <property type="molecule type" value="Genomic_DNA"/>
</dbReference>
<dbReference type="AlphaFoldDB" id="A0A2K1E0P8"/>
<dbReference type="InterPro" id="IPR025990">
    <property type="entry name" value="zinc_ribbon_bacterial"/>
</dbReference>
<evidence type="ECO:0000313" key="2">
    <source>
        <dbReference type="Proteomes" id="UP000236641"/>
    </source>
</evidence>
<comment type="caution">
    <text evidence="1">The sequence shown here is derived from an EMBL/GenBank/DDBJ whole genome shotgun (WGS) entry which is preliminary data.</text>
</comment>
<reference evidence="1 2" key="1">
    <citation type="submission" date="2018-01" db="EMBL/GenBank/DDBJ databases">
        <title>The draft genome of Hanstruepera neustonica JCM19743.</title>
        <authorList>
            <person name="He R.-H."/>
            <person name="Du Z.-J."/>
        </authorList>
    </citation>
    <scope>NUCLEOTIDE SEQUENCE [LARGE SCALE GENOMIC DNA]</scope>
    <source>
        <strain evidence="1 2">JCM19743</strain>
    </source>
</reference>
<sequence>MFEHFYTCPYCWETVSLMLDSSIPSQQYIEDCEVCCNPIQFAIEFRAGELHSFSAISIEQ</sequence>
<organism evidence="1 2">
    <name type="scientific">Hanstruepera neustonica</name>
    <dbReference type="NCBI Taxonomy" id="1445657"/>
    <lineage>
        <taxon>Bacteria</taxon>
        <taxon>Pseudomonadati</taxon>
        <taxon>Bacteroidota</taxon>
        <taxon>Flavobacteriia</taxon>
        <taxon>Flavobacteriales</taxon>
        <taxon>Flavobacteriaceae</taxon>
        <taxon>Hanstruepera</taxon>
    </lineage>
</organism>
<keyword evidence="2" id="KW-1185">Reference proteome</keyword>
<dbReference type="OrthoDB" id="9814566at2"/>
<dbReference type="Pfam" id="PF14255">
    <property type="entry name" value="Zn_ribbon_21"/>
    <property type="match status" value="1"/>
</dbReference>